<dbReference type="EMBL" id="CAEZUZ010000112">
    <property type="protein sequence ID" value="CAB4618837.1"/>
    <property type="molecule type" value="Genomic_DNA"/>
</dbReference>
<reference evidence="6" key="1">
    <citation type="submission" date="2020-05" db="EMBL/GenBank/DDBJ databases">
        <authorList>
            <person name="Chiriac C."/>
            <person name="Salcher M."/>
            <person name="Ghai R."/>
            <person name="Kavagutti S V."/>
        </authorList>
    </citation>
    <scope>NUCLEOTIDE SEQUENCE</scope>
</reference>
<dbReference type="Pfam" id="PF13450">
    <property type="entry name" value="NAD_binding_8"/>
    <property type="match status" value="1"/>
</dbReference>
<sequence>MVYMTKRSSTDFDAIVIGAGHNGLVTAAYLAKNGYSTLLIEARDDVGGTAASEAFAGSIVNICNCDHLTFRTTPVAEELNLASFGLNYLNIEPPQINGDWTTGKMWPLWHDVDKTLESLAQVHPDSVDGYRQFAATAIPVAKLILDAAAQPPSRGSLISAVVKRGGKGVASMLKMSRMSAADVMRQFFNNEAIIGPAMVEGPVVWGISPETPGTGLGAIAFALRHVANLGRPEGGSGQLPESLKKAFLSYGGLLRTNTRVMGIVCEGQRVSAVQTSDGATVTARIVVSACDPRKTFVQWLKNPPARANSLVERWRNEPVSEGYESKIDAVATTAPILSGLVDKELAGSALGSTTIISPSLAELHRGSQLMSEGRTMPRMALLANTPSISDNTISPHGTHVFSLEALYTPYSFTDGWESREEPERWLRQFGTLVQPDFLDSISQWRAMTPANYETEFHLPKGHATSFAGGPLAAFIGTSPELTRYHTPIKGLYLTGAATFPGAGVWGASGRNAALTIMKEMK</sequence>
<evidence type="ECO:0000256" key="4">
    <source>
        <dbReference type="ARBA" id="ARBA00040298"/>
    </source>
</evidence>
<evidence type="ECO:0000256" key="3">
    <source>
        <dbReference type="ARBA" id="ARBA00038825"/>
    </source>
</evidence>
<feature type="domain" description="Amine oxidase" evidence="5">
    <location>
        <begin position="219"/>
        <end position="295"/>
    </location>
</feature>
<evidence type="ECO:0000256" key="2">
    <source>
        <dbReference type="ARBA" id="ARBA00037217"/>
    </source>
</evidence>
<dbReference type="PANTHER" id="PTHR10668">
    <property type="entry name" value="PHYTOENE DEHYDROGENASE"/>
    <property type="match status" value="1"/>
</dbReference>
<dbReference type="PANTHER" id="PTHR10668:SF103">
    <property type="entry name" value="PYRIDINE NUCLEOTIDE-DISULFIDE OXIDOREDUCTASE DOMAIN-CONTAINING PROTEIN 2"/>
    <property type="match status" value="1"/>
</dbReference>
<comment type="subcellular location">
    <subcellularLocation>
        <location evidence="1">Mitochondrion matrix</location>
    </subcellularLocation>
</comment>
<dbReference type="GO" id="GO:0005759">
    <property type="term" value="C:mitochondrial matrix"/>
    <property type="evidence" value="ECO:0007669"/>
    <property type="project" value="UniProtKB-SubCell"/>
</dbReference>
<dbReference type="SUPFAM" id="SSF51905">
    <property type="entry name" value="FAD/NAD(P)-binding domain"/>
    <property type="match status" value="1"/>
</dbReference>
<gene>
    <name evidence="6" type="ORF">UFOPK1808_01013</name>
    <name evidence="7" type="ORF">UFOPK1889_00736</name>
</gene>
<dbReference type="InterPro" id="IPR002937">
    <property type="entry name" value="Amino_oxidase"/>
</dbReference>
<accession>A0A6J6H0B3</accession>
<evidence type="ECO:0000313" key="7">
    <source>
        <dbReference type="EMBL" id="CAB4618837.1"/>
    </source>
</evidence>
<comment type="subunit">
    <text evidence="3">Interacts with COX5B; this interaction may contribute to localize PYROXD2 to the inner face of the inner mitochondrial membrane.</text>
</comment>
<evidence type="ECO:0000313" key="6">
    <source>
        <dbReference type="EMBL" id="CAB4604744.1"/>
    </source>
</evidence>
<evidence type="ECO:0000256" key="1">
    <source>
        <dbReference type="ARBA" id="ARBA00004305"/>
    </source>
</evidence>
<proteinExistence type="predicted"/>
<protein>
    <recommendedName>
        <fullName evidence="4">Pyridine nucleotide-disulfide oxidoreductase domain-containing protein 2</fullName>
    </recommendedName>
</protein>
<dbReference type="EMBL" id="CAEZUL010000120">
    <property type="protein sequence ID" value="CAB4604744.1"/>
    <property type="molecule type" value="Genomic_DNA"/>
</dbReference>
<dbReference type="Gene3D" id="3.50.50.60">
    <property type="entry name" value="FAD/NAD(P)-binding domain"/>
    <property type="match status" value="2"/>
</dbReference>
<name>A0A6J6H0B3_9ZZZZ</name>
<evidence type="ECO:0000259" key="5">
    <source>
        <dbReference type="Pfam" id="PF01593"/>
    </source>
</evidence>
<dbReference type="AlphaFoldDB" id="A0A6J6H0B3"/>
<dbReference type="InterPro" id="IPR036188">
    <property type="entry name" value="FAD/NAD-bd_sf"/>
</dbReference>
<dbReference type="Pfam" id="PF01593">
    <property type="entry name" value="Amino_oxidase"/>
    <property type="match status" value="1"/>
</dbReference>
<comment type="function">
    <text evidence="2">Probable oxidoreductase that may play a role as regulator of mitochondrial function.</text>
</comment>
<organism evidence="6">
    <name type="scientific">freshwater metagenome</name>
    <dbReference type="NCBI Taxonomy" id="449393"/>
    <lineage>
        <taxon>unclassified sequences</taxon>
        <taxon>metagenomes</taxon>
        <taxon>ecological metagenomes</taxon>
    </lineage>
</organism>
<dbReference type="GO" id="GO:0016491">
    <property type="term" value="F:oxidoreductase activity"/>
    <property type="evidence" value="ECO:0007669"/>
    <property type="project" value="InterPro"/>
</dbReference>